<comment type="caution">
    <text evidence="1">The sequence shown here is derived from an EMBL/GenBank/DDBJ whole genome shotgun (WGS) entry which is preliminary data.</text>
</comment>
<sequence length="79" mass="9001">MSIFIVRPYNNLTECLFSDKVIKKVLLNLRTIKVYTLFRGFFKDILVSRLGGRRRLSLGNLIAFSAHIKSLLSGDLGEL</sequence>
<gene>
    <name evidence="1" type="ORF">COT67_02945</name>
</gene>
<dbReference type="Proteomes" id="UP000230353">
    <property type="component" value="Unassembled WGS sequence"/>
</dbReference>
<reference evidence="2" key="1">
    <citation type="submission" date="2017-09" db="EMBL/GenBank/DDBJ databases">
        <title>Depth-based differentiation of microbial function through sediment-hosted aquifers and enrichment of novel symbionts in the deep terrestrial subsurface.</title>
        <authorList>
            <person name="Probst A.J."/>
            <person name="Ladd B."/>
            <person name="Jarett J.K."/>
            <person name="Geller-Mcgrath D.E."/>
            <person name="Sieber C.M.K."/>
            <person name="Emerson J.B."/>
            <person name="Anantharaman K."/>
            <person name="Thomas B.C."/>
            <person name="Malmstrom R."/>
            <person name="Stieglmeier M."/>
            <person name="Klingl A."/>
            <person name="Woyke T."/>
            <person name="Ryan C.M."/>
            <person name="Banfield J.F."/>
        </authorList>
    </citation>
    <scope>NUCLEOTIDE SEQUENCE [LARGE SCALE GENOMIC DNA]</scope>
</reference>
<dbReference type="EMBL" id="PEZL01000043">
    <property type="protein sequence ID" value="PIS13225.1"/>
    <property type="molecule type" value="Genomic_DNA"/>
</dbReference>
<proteinExistence type="predicted"/>
<organism evidence="1 2">
    <name type="scientific">Candidatus Tagabacteria bacterium CG09_land_8_20_14_0_10_41_14</name>
    <dbReference type="NCBI Taxonomy" id="1975021"/>
    <lineage>
        <taxon>Bacteria</taxon>
        <taxon>Candidatus Tagaibacteriota</taxon>
    </lineage>
</organism>
<evidence type="ECO:0000313" key="1">
    <source>
        <dbReference type="EMBL" id="PIS13225.1"/>
    </source>
</evidence>
<evidence type="ECO:0000313" key="2">
    <source>
        <dbReference type="Proteomes" id="UP000230353"/>
    </source>
</evidence>
<name>A0A2H0WKX5_9BACT</name>
<accession>A0A2H0WKX5</accession>
<dbReference type="AlphaFoldDB" id="A0A2H0WKX5"/>
<protein>
    <submittedName>
        <fullName evidence="1">Uncharacterized protein</fullName>
    </submittedName>
</protein>